<reference evidence="2 3" key="1">
    <citation type="journal article" date="2017" name="Front. Microbiol.">
        <title>Genomics reveals a unique clone of Burkholderia cenocepacia harbouring an actively excising novel genomic island.</title>
        <authorList>
            <person name="Patil P."/>
            <person name="Mali S."/>
            <person name="Midha S."/>
            <person name="Gautam V."/>
            <person name="Dash L."/>
            <person name="Kumar S."/>
            <person name="Shastri J."/>
            <person name="Singhal L."/>
            <person name="Patil P.B."/>
        </authorList>
    </citation>
    <scope>NUCLEOTIDE SEQUENCE [LARGE SCALE GENOMIC DNA]</scope>
    <source>
        <strain evidence="2 3">BC-19</strain>
    </source>
</reference>
<dbReference type="RefSeq" id="WP_143262489.1">
    <property type="nucleotide sequence ID" value="NZ_JYMX02000002.1"/>
</dbReference>
<name>A0ABD4U9E5_9BURK</name>
<reference evidence="2 3" key="2">
    <citation type="journal article" date="2017" name="Front. Microbiol.">
        <title>Genomics Reveals a Unique Clone of Burkholderia cenocepacia Harboring an Actively Excising Novel Genomic Island.</title>
        <authorList>
            <person name="Patil P.P."/>
            <person name="Mali S."/>
            <person name="Midha S."/>
            <person name="Gautam V."/>
            <person name="Dash L."/>
            <person name="Kumar S."/>
            <person name="Shastri J."/>
            <person name="Singhal L."/>
            <person name="Patil P.B."/>
        </authorList>
    </citation>
    <scope>NUCLEOTIDE SEQUENCE [LARGE SCALE GENOMIC DNA]</scope>
    <source>
        <strain evidence="2 3">BC-19</strain>
    </source>
</reference>
<protein>
    <recommendedName>
        <fullName evidence="4">DKNYY family protein</fullName>
    </recommendedName>
</protein>
<organism evidence="2 3">
    <name type="scientific">Burkholderia cenocepacia</name>
    <dbReference type="NCBI Taxonomy" id="95486"/>
    <lineage>
        <taxon>Bacteria</taxon>
        <taxon>Pseudomonadati</taxon>
        <taxon>Pseudomonadota</taxon>
        <taxon>Betaproteobacteria</taxon>
        <taxon>Burkholderiales</taxon>
        <taxon>Burkholderiaceae</taxon>
        <taxon>Burkholderia</taxon>
        <taxon>Burkholderia cepacia complex</taxon>
    </lineage>
</organism>
<evidence type="ECO:0008006" key="4">
    <source>
        <dbReference type="Google" id="ProtNLM"/>
    </source>
</evidence>
<sequence length="225" mass="25236">MIHSSKKPLFAFILAISSSAFAGNAVLFQQPYLLAFVNSNHVNGIYSRIGENGSCYFLFYGDLNKKYPDRGSYSAFKINTFLSGDKLLDFSNRDKDYDIDGYLYKKDDGWVIRTVSPQAGCSSAQGIFSADPPDIAAKEFFTSNEIPAIGIRLVANKSYFYAPKGNEFIAKKSYLVNGNPVVVLKMRGEFSYIRYVDTGPKFDGRVTFGWLRSKDLVDPFPHRAE</sequence>
<evidence type="ECO:0000313" key="3">
    <source>
        <dbReference type="Proteomes" id="UP000191686"/>
    </source>
</evidence>
<dbReference type="Proteomes" id="UP000191686">
    <property type="component" value="Unassembled WGS sequence"/>
</dbReference>
<feature type="chain" id="PRO_5044828810" description="DKNYY family protein" evidence="1">
    <location>
        <begin position="23"/>
        <end position="225"/>
    </location>
</feature>
<gene>
    <name evidence="2" type="ORF">UE95_005440</name>
</gene>
<evidence type="ECO:0000313" key="2">
    <source>
        <dbReference type="EMBL" id="MCW3710726.1"/>
    </source>
</evidence>
<accession>A0ABD4U9E5</accession>
<dbReference type="EMBL" id="JYMX02000002">
    <property type="protein sequence ID" value="MCW3710726.1"/>
    <property type="molecule type" value="Genomic_DNA"/>
</dbReference>
<proteinExistence type="predicted"/>
<keyword evidence="1" id="KW-0732">Signal</keyword>
<evidence type="ECO:0000256" key="1">
    <source>
        <dbReference type="SAM" id="SignalP"/>
    </source>
</evidence>
<dbReference type="AlphaFoldDB" id="A0ABD4U9E5"/>
<feature type="signal peptide" evidence="1">
    <location>
        <begin position="1"/>
        <end position="22"/>
    </location>
</feature>
<comment type="caution">
    <text evidence="2">The sequence shown here is derived from an EMBL/GenBank/DDBJ whole genome shotgun (WGS) entry which is preliminary data.</text>
</comment>